<dbReference type="PANTHER" id="PTHR36206:SF16">
    <property type="entry name" value="TRANSCRIPTION FACTOR DOMAIN-CONTAINING PROTEIN-RELATED"/>
    <property type="match status" value="1"/>
</dbReference>
<dbReference type="InterPro" id="IPR036864">
    <property type="entry name" value="Zn2-C6_fun-type_DNA-bd_sf"/>
</dbReference>
<dbReference type="AlphaFoldDB" id="A0A2J6R6G3"/>
<evidence type="ECO:0000256" key="5">
    <source>
        <dbReference type="ARBA" id="ARBA00023163"/>
    </source>
</evidence>
<keyword evidence="1" id="KW-0479">Metal-binding</keyword>
<evidence type="ECO:0000256" key="3">
    <source>
        <dbReference type="ARBA" id="ARBA00023015"/>
    </source>
</evidence>
<dbReference type="InterPro" id="IPR052360">
    <property type="entry name" value="Transcr_Regulatory_Proteins"/>
</dbReference>
<keyword evidence="6" id="KW-0539">Nucleus</keyword>
<dbReference type="GO" id="GO:0008270">
    <property type="term" value="F:zinc ion binding"/>
    <property type="evidence" value="ECO:0007669"/>
    <property type="project" value="InterPro"/>
</dbReference>
<dbReference type="PANTHER" id="PTHR36206">
    <property type="entry name" value="ASPERCRYPTIN BIOSYNTHESIS CLUSTER-SPECIFIC TRANSCRIPTION REGULATOR ATNN-RELATED"/>
    <property type="match status" value="1"/>
</dbReference>
<reference evidence="7 8" key="1">
    <citation type="submission" date="2016-04" db="EMBL/GenBank/DDBJ databases">
        <title>A degradative enzymes factory behind the ericoid mycorrhizal symbiosis.</title>
        <authorList>
            <consortium name="DOE Joint Genome Institute"/>
            <person name="Martino E."/>
            <person name="Morin E."/>
            <person name="Grelet G."/>
            <person name="Kuo A."/>
            <person name="Kohler A."/>
            <person name="Daghino S."/>
            <person name="Barry K."/>
            <person name="Choi C."/>
            <person name="Cichocki N."/>
            <person name="Clum A."/>
            <person name="Copeland A."/>
            <person name="Hainaut M."/>
            <person name="Haridas S."/>
            <person name="Labutti K."/>
            <person name="Lindquist E."/>
            <person name="Lipzen A."/>
            <person name="Khouja H.-R."/>
            <person name="Murat C."/>
            <person name="Ohm R."/>
            <person name="Olson A."/>
            <person name="Spatafora J."/>
            <person name="Veneault-Fourrey C."/>
            <person name="Henrissat B."/>
            <person name="Grigoriev I."/>
            <person name="Martin F."/>
            <person name="Perotto S."/>
        </authorList>
    </citation>
    <scope>NUCLEOTIDE SEQUENCE [LARGE SCALE GENOMIC DNA]</scope>
    <source>
        <strain evidence="7 8">F</strain>
    </source>
</reference>
<keyword evidence="4" id="KW-0238">DNA-binding</keyword>
<dbReference type="InterPro" id="IPR021858">
    <property type="entry name" value="Fun_TF"/>
</dbReference>
<evidence type="ECO:0000256" key="2">
    <source>
        <dbReference type="ARBA" id="ARBA00022833"/>
    </source>
</evidence>
<evidence type="ECO:0000256" key="1">
    <source>
        <dbReference type="ARBA" id="ARBA00022723"/>
    </source>
</evidence>
<evidence type="ECO:0000256" key="6">
    <source>
        <dbReference type="ARBA" id="ARBA00023242"/>
    </source>
</evidence>
<keyword evidence="8" id="KW-1185">Reference proteome</keyword>
<dbReference type="STRING" id="1149755.A0A2J6R6G3"/>
<dbReference type="InterPro" id="IPR001138">
    <property type="entry name" value="Zn2Cys6_DnaBD"/>
</dbReference>
<dbReference type="Pfam" id="PF11951">
    <property type="entry name" value="Fungal_trans_2"/>
    <property type="match status" value="1"/>
</dbReference>
<dbReference type="EMBL" id="KZ613954">
    <property type="protein sequence ID" value="PMD34112.1"/>
    <property type="molecule type" value="Genomic_DNA"/>
</dbReference>
<dbReference type="GO" id="GO:0000981">
    <property type="term" value="F:DNA-binding transcription factor activity, RNA polymerase II-specific"/>
    <property type="evidence" value="ECO:0007669"/>
    <property type="project" value="InterPro"/>
</dbReference>
<evidence type="ECO:0000313" key="7">
    <source>
        <dbReference type="EMBL" id="PMD34112.1"/>
    </source>
</evidence>
<dbReference type="OrthoDB" id="2593732at2759"/>
<dbReference type="CDD" id="cd00067">
    <property type="entry name" value="GAL4"/>
    <property type="match status" value="1"/>
</dbReference>
<keyword evidence="3" id="KW-0805">Transcription regulation</keyword>
<dbReference type="SUPFAM" id="SSF57701">
    <property type="entry name" value="Zn2/Cys6 DNA-binding domain"/>
    <property type="match status" value="1"/>
</dbReference>
<dbReference type="GO" id="GO:0003677">
    <property type="term" value="F:DNA binding"/>
    <property type="evidence" value="ECO:0007669"/>
    <property type="project" value="UniProtKB-KW"/>
</dbReference>
<sequence>MKEDAEFNQLRSSHRKGRTKAKSCHTCNSSSSRARKVKCDETFPACRRCVSTGRTCGGFGVWGGGSCHAVVSRHVAAEPPSSVSLLKTTPEDKYYFEWFKCRTSRKVPGMFVLNFWSTLVFQASLSEPAVLHAVLTFSSIHKDGDTYRKGDGSPDKQEQLMLAHYSKAISHLKPHFSSKDRSSVRVALIACVLFVSVEVFRGHFKTAQAHLLNGLKVLSEMQYPFAVDSTGILLLQSSLNRTDDWILEMFSRLQMQLALFNQSIQCRGINLPYCKLESMPPKFRSFNEAWQGLERVFNRVLHLANHSQQKPPLSSTSPNALLELQQRIKSELAQWLCTYESSREGPEGLRGVFIPRLEEFTFQVLCTYHTMANIMVDSCLSSDDESIFDSLTEQFIVLIRLSVKNWNIRLSDRDFEVVTGPQSRSVMDIGWIPPLYYTALKCRVHRLRLQAVKFLEYSPHREGIWDGPIAACVARKVMEIEERDFYDDIDTADDFEISSAPGVGDLSLPTLPQSYRISGIKVDLPDGPTDNFFLSYKRKQGYGGWEEVTQEFNAIRRHWTEVKTKRAKA</sequence>
<proteinExistence type="predicted"/>
<keyword evidence="2" id="KW-0862">Zinc</keyword>
<evidence type="ECO:0000256" key="4">
    <source>
        <dbReference type="ARBA" id="ARBA00023125"/>
    </source>
</evidence>
<dbReference type="Proteomes" id="UP000235786">
    <property type="component" value="Unassembled WGS sequence"/>
</dbReference>
<organism evidence="7 8">
    <name type="scientific">Hyaloscypha variabilis (strain UAMH 11265 / GT02V1 / F)</name>
    <name type="common">Meliniomyces variabilis</name>
    <dbReference type="NCBI Taxonomy" id="1149755"/>
    <lineage>
        <taxon>Eukaryota</taxon>
        <taxon>Fungi</taxon>
        <taxon>Dikarya</taxon>
        <taxon>Ascomycota</taxon>
        <taxon>Pezizomycotina</taxon>
        <taxon>Leotiomycetes</taxon>
        <taxon>Helotiales</taxon>
        <taxon>Hyaloscyphaceae</taxon>
        <taxon>Hyaloscypha</taxon>
        <taxon>Hyaloscypha variabilis</taxon>
    </lineage>
</organism>
<name>A0A2J6R6G3_HYAVF</name>
<keyword evidence="5" id="KW-0804">Transcription</keyword>
<protein>
    <recommendedName>
        <fullName evidence="9">Zn(2)-C6 fungal-type domain-containing protein</fullName>
    </recommendedName>
</protein>
<evidence type="ECO:0008006" key="9">
    <source>
        <dbReference type="Google" id="ProtNLM"/>
    </source>
</evidence>
<gene>
    <name evidence="7" type="ORF">L207DRAFT_557445</name>
</gene>
<evidence type="ECO:0000313" key="8">
    <source>
        <dbReference type="Proteomes" id="UP000235786"/>
    </source>
</evidence>
<accession>A0A2J6R6G3</accession>